<sequence length="286" mass="31340">MPRHSHLSEITHTSESQLRHPLRLFRDMGRDLMASRELAWRLLVRDINTQYRQSLLGIFWAFVPPIAAALGLTLASNANVLNVGATAIPYPAYVMFSMALWQTFTEAVVGPIQAVAAAKPMLAKINFPREAIILSQLGQVGFNFGIKLILIIGLFLWFKIPIAWTVILAPVALLHLIALGTAVGLLLAPIAALYEDVTRGLTLATGVWLFFTPVIYPLPQEGSFAQIVRLNPATPLLSAVRDLAILGRVTDPQSFWLASGVAGLGLLLAWLVYRVALPFVIERMSA</sequence>
<name>A0A951QC35_9CYAN</name>
<evidence type="ECO:0000256" key="3">
    <source>
        <dbReference type="ARBA" id="ARBA00022448"/>
    </source>
</evidence>
<dbReference type="Proteomes" id="UP000757435">
    <property type="component" value="Unassembled WGS sequence"/>
</dbReference>
<feature type="transmembrane region" description="Helical" evidence="8">
    <location>
        <begin position="55"/>
        <end position="75"/>
    </location>
</feature>
<protein>
    <submittedName>
        <fullName evidence="10">ABC transporter permease</fullName>
    </submittedName>
</protein>
<dbReference type="EMBL" id="JAHHHD010000017">
    <property type="protein sequence ID" value="MBW4660058.1"/>
    <property type="molecule type" value="Genomic_DNA"/>
</dbReference>
<evidence type="ECO:0000256" key="5">
    <source>
        <dbReference type="ARBA" id="ARBA00022692"/>
    </source>
</evidence>
<keyword evidence="4" id="KW-1003">Cell membrane</keyword>
<feature type="domain" description="ABC-2 type transporter transmembrane" evidence="9">
    <location>
        <begin position="40"/>
        <end position="242"/>
    </location>
</feature>
<accession>A0A951QC35</accession>
<keyword evidence="7 8" id="KW-0472">Membrane</keyword>
<dbReference type="GO" id="GO:0015920">
    <property type="term" value="P:lipopolysaccharide transport"/>
    <property type="evidence" value="ECO:0007669"/>
    <property type="project" value="TreeGrafter"/>
</dbReference>
<evidence type="ECO:0000256" key="4">
    <source>
        <dbReference type="ARBA" id="ARBA00022475"/>
    </source>
</evidence>
<comment type="subcellular location">
    <subcellularLocation>
        <location evidence="1">Cell inner membrane</location>
        <topology evidence="1">Multi-pass membrane protein</topology>
    </subcellularLocation>
</comment>
<dbReference type="PANTHER" id="PTHR30413:SF8">
    <property type="entry name" value="TRANSPORT PERMEASE PROTEIN"/>
    <property type="match status" value="1"/>
</dbReference>
<comment type="similarity">
    <text evidence="2">Belongs to the ABC-2 integral membrane protein family.</text>
</comment>
<comment type="caution">
    <text evidence="10">The sequence shown here is derived from an EMBL/GenBank/DDBJ whole genome shotgun (WGS) entry which is preliminary data.</text>
</comment>
<feature type="transmembrane region" description="Helical" evidence="8">
    <location>
        <begin position="137"/>
        <end position="158"/>
    </location>
</feature>
<organism evidence="10 11">
    <name type="scientific">Drouetiella hepatica Uher 2000/2452</name>
    <dbReference type="NCBI Taxonomy" id="904376"/>
    <lineage>
        <taxon>Bacteria</taxon>
        <taxon>Bacillati</taxon>
        <taxon>Cyanobacteriota</taxon>
        <taxon>Cyanophyceae</taxon>
        <taxon>Oculatellales</taxon>
        <taxon>Oculatellaceae</taxon>
        <taxon>Drouetiella</taxon>
    </lineage>
</organism>
<dbReference type="GO" id="GO:0005886">
    <property type="term" value="C:plasma membrane"/>
    <property type="evidence" value="ECO:0007669"/>
    <property type="project" value="UniProtKB-SubCell"/>
</dbReference>
<evidence type="ECO:0000256" key="8">
    <source>
        <dbReference type="SAM" id="Phobius"/>
    </source>
</evidence>
<evidence type="ECO:0000256" key="1">
    <source>
        <dbReference type="ARBA" id="ARBA00004429"/>
    </source>
</evidence>
<keyword evidence="3" id="KW-0813">Transport</keyword>
<dbReference type="Pfam" id="PF01061">
    <property type="entry name" value="ABC2_membrane"/>
    <property type="match status" value="1"/>
</dbReference>
<evidence type="ECO:0000256" key="7">
    <source>
        <dbReference type="ARBA" id="ARBA00023136"/>
    </source>
</evidence>
<keyword evidence="6 8" id="KW-1133">Transmembrane helix</keyword>
<feature type="transmembrane region" description="Helical" evidence="8">
    <location>
        <begin position="164"/>
        <end position="188"/>
    </location>
</feature>
<evidence type="ECO:0000259" key="9">
    <source>
        <dbReference type="Pfam" id="PF01061"/>
    </source>
</evidence>
<reference evidence="10" key="1">
    <citation type="submission" date="2021-05" db="EMBL/GenBank/DDBJ databases">
        <authorList>
            <person name="Pietrasiak N."/>
            <person name="Ward R."/>
            <person name="Stajich J.E."/>
            <person name="Kurbessoian T."/>
        </authorList>
    </citation>
    <scope>NUCLEOTIDE SEQUENCE</scope>
    <source>
        <strain evidence="10">UHER 2000/2452</strain>
    </source>
</reference>
<dbReference type="AlphaFoldDB" id="A0A951QC35"/>
<dbReference type="GO" id="GO:0140359">
    <property type="term" value="F:ABC-type transporter activity"/>
    <property type="evidence" value="ECO:0007669"/>
    <property type="project" value="InterPro"/>
</dbReference>
<evidence type="ECO:0000256" key="2">
    <source>
        <dbReference type="ARBA" id="ARBA00007783"/>
    </source>
</evidence>
<evidence type="ECO:0000256" key="6">
    <source>
        <dbReference type="ARBA" id="ARBA00022989"/>
    </source>
</evidence>
<proteinExistence type="inferred from homology"/>
<reference evidence="10" key="2">
    <citation type="journal article" date="2022" name="Microbiol. Resour. Announc.">
        <title>Metagenome Sequencing to Explore Phylogenomics of Terrestrial Cyanobacteria.</title>
        <authorList>
            <person name="Ward R.D."/>
            <person name="Stajich J.E."/>
            <person name="Johansen J.R."/>
            <person name="Huntemann M."/>
            <person name="Clum A."/>
            <person name="Foster B."/>
            <person name="Foster B."/>
            <person name="Roux S."/>
            <person name="Palaniappan K."/>
            <person name="Varghese N."/>
            <person name="Mukherjee S."/>
            <person name="Reddy T.B.K."/>
            <person name="Daum C."/>
            <person name="Copeland A."/>
            <person name="Chen I.A."/>
            <person name="Ivanova N.N."/>
            <person name="Kyrpides N.C."/>
            <person name="Shapiro N."/>
            <person name="Eloe-Fadrosh E.A."/>
            <person name="Pietrasiak N."/>
        </authorList>
    </citation>
    <scope>NUCLEOTIDE SEQUENCE</scope>
    <source>
        <strain evidence="10">UHER 2000/2452</strain>
    </source>
</reference>
<evidence type="ECO:0000313" key="10">
    <source>
        <dbReference type="EMBL" id="MBW4660058.1"/>
    </source>
</evidence>
<evidence type="ECO:0000313" key="11">
    <source>
        <dbReference type="Proteomes" id="UP000757435"/>
    </source>
</evidence>
<gene>
    <name evidence="10" type="ORF">KME15_15390</name>
</gene>
<feature type="transmembrane region" description="Helical" evidence="8">
    <location>
        <begin position="255"/>
        <end position="276"/>
    </location>
</feature>
<dbReference type="InterPro" id="IPR013525">
    <property type="entry name" value="ABC2_TM"/>
</dbReference>
<dbReference type="PANTHER" id="PTHR30413">
    <property type="entry name" value="INNER MEMBRANE TRANSPORT PERMEASE"/>
    <property type="match status" value="1"/>
</dbReference>
<keyword evidence="5 8" id="KW-0812">Transmembrane</keyword>